<feature type="coiled-coil region" evidence="1">
    <location>
        <begin position="376"/>
        <end position="403"/>
    </location>
</feature>
<comment type="caution">
    <text evidence="2">The sequence shown here is derived from an EMBL/GenBank/DDBJ whole genome shotgun (WGS) entry which is preliminary data.</text>
</comment>
<name>A0A699IF78_TANCI</name>
<reference evidence="2" key="1">
    <citation type="journal article" date="2019" name="Sci. Rep.">
        <title>Draft genome of Tanacetum cinerariifolium, the natural source of mosquito coil.</title>
        <authorList>
            <person name="Yamashiro T."/>
            <person name="Shiraishi A."/>
            <person name="Satake H."/>
            <person name="Nakayama K."/>
        </authorList>
    </citation>
    <scope>NUCLEOTIDE SEQUENCE</scope>
</reference>
<organism evidence="2">
    <name type="scientific">Tanacetum cinerariifolium</name>
    <name type="common">Dalmatian daisy</name>
    <name type="synonym">Chrysanthemum cinerariifolium</name>
    <dbReference type="NCBI Taxonomy" id="118510"/>
    <lineage>
        <taxon>Eukaryota</taxon>
        <taxon>Viridiplantae</taxon>
        <taxon>Streptophyta</taxon>
        <taxon>Embryophyta</taxon>
        <taxon>Tracheophyta</taxon>
        <taxon>Spermatophyta</taxon>
        <taxon>Magnoliopsida</taxon>
        <taxon>eudicotyledons</taxon>
        <taxon>Gunneridae</taxon>
        <taxon>Pentapetalae</taxon>
        <taxon>asterids</taxon>
        <taxon>campanulids</taxon>
        <taxon>Asterales</taxon>
        <taxon>Asteraceae</taxon>
        <taxon>Asteroideae</taxon>
        <taxon>Anthemideae</taxon>
        <taxon>Anthemidinae</taxon>
        <taxon>Tanacetum</taxon>
    </lineage>
</organism>
<proteinExistence type="predicted"/>
<dbReference type="AlphaFoldDB" id="A0A699IF78"/>
<sequence length="913" mass="104162">ETLPISKHDCILSQDFLRFVSRLPAFYLKTSWVLSQDFLRFVSRLPAFVSRLPAFCLKTSYVLSTFENLLCILNKGETIHDYYVWFAKLINDMRNIKMTMSRMQLNSKFVNNMLPERDRFVTAVKLNRGLRDSNYNQLYAYLKQHEAHANENKMMLDRFTQHIVDPLALMSNVSHQQHYSQSSLTPPSTYVSPYLTDNAHLDSSLSLTYNLIENLTNTLALLTQSYKTFLPQQTINLELHQIQGTKLQVEVQLGMGEHRTELGMLIHNSDYFKDKMLLMQAQENGVALDEEQLLFLAGGQDNAIDEDVDEQPVQDLALNVDNVFQADDCDAFDSDVDEAPTAQTMFMANLSFADPIYDIAGPSYDSNILSENIVVENSLTAELAIYKEQVELYERRARLLLKRFRGELRVTHELRVFRLLGQYHDKALLMQAKEKGAVLDAEAKAFLADVECTAPYDQPLALTTTNMFEANHEDAYDSDVDKGPYASAAFMADLSFTGGTNGLSSSHINEVKISDDSFFSDVSYPLAQEMHQEEHLNSEVDSVLDENMITYDEYQNDSGVEAVPTVVSADEADKQSMIAVLQRMHTEIACYVRVNDEHKLVNVTLTAELEWCKIEMQALKRNKVKHDLDMAIVEWNKQNAELEEENVMLKSTFKSKVMSIENLQQESKHVLSEKKTLEDEYLEEIVVLTNANKVATNVLKEYALPINYAKLNALYDLFVPQKELSREQIYWLPATEIASQSSTPAKPVAPFVHTRPVKSDVHKKVKEFERIFDELDAEYERILLEKKNMQIEKKNLLITNECLIANSIANDICSITLAYDLVVPPSYNSSHCMLEELRTTCDREHSKVLKLEAEILKTQQLKEQLQGRDESIRNLQAQNDIMSLLNVGSTDDSCNKQALKTELTQLKDTVTSL</sequence>
<evidence type="ECO:0000256" key="1">
    <source>
        <dbReference type="SAM" id="Coils"/>
    </source>
</evidence>
<feature type="non-terminal residue" evidence="2">
    <location>
        <position position="1"/>
    </location>
</feature>
<protein>
    <recommendedName>
        <fullName evidence="3">Integrase, catalytic region, zinc finger, CCHC-type, peptidase aspartic, catalytic</fullName>
    </recommendedName>
</protein>
<dbReference type="EMBL" id="BKCJ010275662">
    <property type="protein sequence ID" value="GEZ41113.1"/>
    <property type="molecule type" value="Genomic_DNA"/>
</dbReference>
<gene>
    <name evidence="2" type="ORF">Tci_513086</name>
</gene>
<feature type="coiled-coil region" evidence="1">
    <location>
        <begin position="765"/>
        <end position="792"/>
    </location>
</feature>
<feature type="non-terminal residue" evidence="2">
    <location>
        <position position="913"/>
    </location>
</feature>
<feature type="coiled-coil region" evidence="1">
    <location>
        <begin position="834"/>
        <end position="878"/>
    </location>
</feature>
<evidence type="ECO:0008006" key="3">
    <source>
        <dbReference type="Google" id="ProtNLM"/>
    </source>
</evidence>
<keyword evidence="1" id="KW-0175">Coiled coil</keyword>
<feature type="coiled-coil region" evidence="1">
    <location>
        <begin position="625"/>
        <end position="680"/>
    </location>
</feature>
<accession>A0A699IF78</accession>
<evidence type="ECO:0000313" key="2">
    <source>
        <dbReference type="EMBL" id="GEZ41113.1"/>
    </source>
</evidence>